<comment type="caution">
    <text evidence="1">The sequence shown here is derived from an EMBL/GenBank/DDBJ whole genome shotgun (WGS) entry which is preliminary data.</text>
</comment>
<dbReference type="EMBL" id="LCUJ01000002">
    <property type="protein sequence ID" value="OCL99954.1"/>
    <property type="molecule type" value="Genomic_DNA"/>
</dbReference>
<reference evidence="3" key="1">
    <citation type="submission" date="2015-05" db="EMBL/GenBank/DDBJ databases">
        <authorList>
            <person name="Rovetto F."/>
            <person name="Cocolin L."/>
            <person name="Illeghems K."/>
            <person name="Van Nieuwerburgh F."/>
            <person name="Houf K."/>
        </authorList>
    </citation>
    <scope>NUCLEOTIDE SEQUENCE [LARGE SCALE GENOMIC DNA]</scope>
    <source>
        <strain evidence="3">DU22</strain>
    </source>
</reference>
<dbReference type="Proteomes" id="UP000093281">
    <property type="component" value="Unassembled WGS sequence"/>
</dbReference>
<organism evidence="1 3">
    <name type="scientific">Aliarcobacter thereius</name>
    <dbReference type="NCBI Taxonomy" id="544718"/>
    <lineage>
        <taxon>Bacteria</taxon>
        <taxon>Pseudomonadati</taxon>
        <taxon>Campylobacterota</taxon>
        <taxon>Epsilonproteobacteria</taxon>
        <taxon>Campylobacterales</taxon>
        <taxon>Arcobacteraceae</taxon>
        <taxon>Aliarcobacter</taxon>
    </lineage>
</organism>
<evidence type="ECO:0000313" key="4">
    <source>
        <dbReference type="Proteomes" id="UP000308001"/>
    </source>
</evidence>
<gene>
    <name evidence="1" type="primary">cmoB_1</name>
    <name evidence="1" type="ORF">AAX29_01007</name>
    <name evidence="2" type="ORF">FE246_02325</name>
</gene>
<dbReference type="Gene3D" id="3.40.50.150">
    <property type="entry name" value="Vaccinia Virus protein VP39"/>
    <property type="match status" value="1"/>
</dbReference>
<dbReference type="GO" id="GO:0032259">
    <property type="term" value="P:methylation"/>
    <property type="evidence" value="ECO:0007669"/>
    <property type="project" value="UniProtKB-KW"/>
</dbReference>
<accession>A0A1C0B8M5</accession>
<dbReference type="GO" id="GO:0008168">
    <property type="term" value="F:methyltransferase activity"/>
    <property type="evidence" value="ECO:0007669"/>
    <property type="project" value="UniProtKB-KW"/>
</dbReference>
<dbReference type="RefSeq" id="WP_066185958.1">
    <property type="nucleotide sequence ID" value="NZ_LCUJ01000002.1"/>
</dbReference>
<reference evidence="1" key="2">
    <citation type="submission" date="2015-05" db="EMBL/GenBank/DDBJ databases">
        <authorList>
            <person name="Wang D.B."/>
            <person name="Wang M."/>
        </authorList>
    </citation>
    <scope>NUCLEOTIDE SEQUENCE [LARGE SCALE GENOMIC DNA]</scope>
    <source>
        <strain evidence="1">DU22</strain>
    </source>
</reference>
<proteinExistence type="predicted"/>
<name>A0A1C0B8M5_9BACT</name>
<keyword evidence="1" id="KW-0808">Transferase</keyword>
<dbReference type="Proteomes" id="UP000308001">
    <property type="component" value="Unassembled WGS sequence"/>
</dbReference>
<dbReference type="CDD" id="cd02440">
    <property type="entry name" value="AdoMet_MTases"/>
    <property type="match status" value="1"/>
</dbReference>
<protein>
    <submittedName>
        <fullName evidence="2">Class I SAM-dependent methyltransferase</fullName>
    </submittedName>
    <submittedName>
        <fullName evidence="1">tRNA (Mo5U34)-methyltransferase</fullName>
    </submittedName>
</protein>
<keyword evidence="1" id="KW-0489">Methyltransferase</keyword>
<sequence>MTENTKHHLYHKNIPTRFINTDTIIEFDKFYSKERFRFIKENIDFNNTNILDIGANNGYFILEALDNGSVNAIAYEGNKDSQQEFKNYINKSNDNIKLYTEYYDFEKESVLGHFDITILLNVLHHLGDDFGDSNLSREKALKEIIRYLNSILKNTNILIFQLGFNWKGNINLPLFENGTKKELIDFITNNLNNEYKILKIGIAEKKCEGADIVYNELNEINIKRDDRLGEFLNRPLFIIRGALKGNL</sequence>
<dbReference type="SUPFAM" id="SSF53335">
    <property type="entry name" value="S-adenosyl-L-methionine-dependent methyltransferases"/>
    <property type="match status" value="1"/>
</dbReference>
<evidence type="ECO:0000313" key="3">
    <source>
        <dbReference type="Proteomes" id="UP000093281"/>
    </source>
</evidence>
<evidence type="ECO:0000313" key="2">
    <source>
        <dbReference type="EMBL" id="TLS73346.1"/>
    </source>
</evidence>
<evidence type="ECO:0000313" key="1">
    <source>
        <dbReference type="EMBL" id="OCL99954.1"/>
    </source>
</evidence>
<dbReference type="InterPro" id="IPR029063">
    <property type="entry name" value="SAM-dependent_MTases_sf"/>
</dbReference>
<dbReference type="EMBL" id="VBUF01000001">
    <property type="protein sequence ID" value="TLS73346.1"/>
    <property type="molecule type" value="Genomic_DNA"/>
</dbReference>
<dbReference type="OrthoDB" id="7342932at2"/>
<dbReference type="AlphaFoldDB" id="A0A1C0B8M5"/>
<reference evidence="2 4" key="3">
    <citation type="submission" date="2019-05" db="EMBL/GenBank/DDBJ databases">
        <title>Arcobacter cibarius and Arcobacter thereius providing challenges in identification an antibiotic susceptibility and Quinolone resistance.</title>
        <authorList>
            <person name="Busch A."/>
            <person name="Hanel I."/>
            <person name="Hotzel H."/>
            <person name="Tomaso H."/>
        </authorList>
    </citation>
    <scope>NUCLEOTIDE SEQUENCE [LARGE SCALE GENOMIC DNA]</scope>
    <source>
        <strain evidence="2 4">17CS1191_2</strain>
    </source>
</reference>